<dbReference type="AlphaFoldDB" id="A0A0F2M943"/>
<dbReference type="Proteomes" id="UP000033710">
    <property type="component" value="Unassembled WGS sequence"/>
</dbReference>
<reference evidence="1 2" key="1">
    <citation type="journal article" date="2014" name="BMC Genomics">
        <title>Comparative genomics of the major fungal agents of human and animal Sporotrichosis: Sporothrix schenckii and Sporothrix brasiliensis.</title>
        <authorList>
            <person name="Teixeira M.M."/>
            <person name="de Almeida L.G."/>
            <person name="Kubitschek-Barreira P."/>
            <person name="Alves F.L."/>
            <person name="Kioshima E.S."/>
            <person name="Abadio A.K."/>
            <person name="Fernandes L."/>
            <person name="Derengowski L.S."/>
            <person name="Ferreira K.S."/>
            <person name="Souza R.C."/>
            <person name="Ruiz J.C."/>
            <person name="de Andrade N.C."/>
            <person name="Paes H.C."/>
            <person name="Nicola A.M."/>
            <person name="Albuquerque P."/>
            <person name="Gerber A.L."/>
            <person name="Martins V.P."/>
            <person name="Peconick L.D."/>
            <person name="Neto A.V."/>
            <person name="Chaucanez C.B."/>
            <person name="Silva P.A."/>
            <person name="Cunha O.L."/>
            <person name="de Oliveira F.F."/>
            <person name="dos Santos T.C."/>
            <person name="Barros A.L."/>
            <person name="Soares M.A."/>
            <person name="de Oliveira L.M."/>
            <person name="Marini M.M."/>
            <person name="Villalobos-Duno H."/>
            <person name="Cunha M.M."/>
            <person name="de Hoog S."/>
            <person name="da Silveira J.F."/>
            <person name="Henrissat B."/>
            <person name="Nino-Vega G.A."/>
            <person name="Cisalpino P.S."/>
            <person name="Mora-Montes H.M."/>
            <person name="Almeida S.R."/>
            <person name="Stajich J.E."/>
            <person name="Lopes-Bezerra L.M."/>
            <person name="Vasconcelos A.T."/>
            <person name="Felipe M.S."/>
        </authorList>
    </citation>
    <scope>NUCLEOTIDE SEQUENCE [LARGE SCALE GENOMIC DNA]</scope>
    <source>
        <strain evidence="1 2">1099-18</strain>
    </source>
</reference>
<dbReference type="RefSeq" id="XP_016588899.1">
    <property type="nucleotide sequence ID" value="XM_016729568.1"/>
</dbReference>
<evidence type="ECO:0000313" key="2">
    <source>
        <dbReference type="Proteomes" id="UP000033710"/>
    </source>
</evidence>
<gene>
    <name evidence="1" type="ORF">SPSK_02701</name>
</gene>
<proteinExistence type="predicted"/>
<comment type="caution">
    <text evidence="1">The sequence shown here is derived from an EMBL/GenBank/DDBJ whole genome shotgun (WGS) entry which is preliminary data.</text>
</comment>
<name>A0A0F2M943_SPOSC</name>
<dbReference type="EMBL" id="AXCR01000006">
    <property type="protein sequence ID" value="KJR86223.1"/>
    <property type="molecule type" value="Genomic_DNA"/>
</dbReference>
<dbReference type="VEuPathDB" id="FungiDB:SPSK_02701"/>
<dbReference type="OrthoDB" id="3545258at2759"/>
<dbReference type="KEGG" id="ssck:SPSK_02701"/>
<dbReference type="GeneID" id="27664845"/>
<protein>
    <submittedName>
        <fullName evidence="1">Uncharacterized protein</fullName>
    </submittedName>
</protein>
<reference evidence="1 2" key="2">
    <citation type="journal article" date="2015" name="Eukaryot. Cell">
        <title>Asexual propagation of a virulent clone complex in a human and feline outbreak of sporotrichosis.</title>
        <authorList>
            <person name="Teixeira Mde M."/>
            <person name="Rodrigues A.M."/>
            <person name="Tsui C.K."/>
            <person name="de Almeida L.G."/>
            <person name="Van Diepeningen A.D."/>
            <person name="van den Ende B.G."/>
            <person name="Fernandes G.F."/>
            <person name="Kano R."/>
            <person name="Hamelin R.C."/>
            <person name="Lopes-Bezerra L.M."/>
            <person name="Vasconcelos A.T."/>
            <person name="de Hoog S."/>
            <person name="de Camargo Z.P."/>
            <person name="Felipe M.S."/>
        </authorList>
    </citation>
    <scope>NUCLEOTIDE SEQUENCE [LARGE SCALE GENOMIC DNA]</scope>
    <source>
        <strain evidence="1 2">1099-18</strain>
    </source>
</reference>
<organism evidence="1 2">
    <name type="scientific">Sporothrix schenckii 1099-18</name>
    <dbReference type="NCBI Taxonomy" id="1397361"/>
    <lineage>
        <taxon>Eukaryota</taxon>
        <taxon>Fungi</taxon>
        <taxon>Dikarya</taxon>
        <taxon>Ascomycota</taxon>
        <taxon>Pezizomycotina</taxon>
        <taxon>Sordariomycetes</taxon>
        <taxon>Sordariomycetidae</taxon>
        <taxon>Ophiostomatales</taxon>
        <taxon>Ophiostomataceae</taxon>
        <taxon>Sporothrix</taxon>
    </lineage>
</organism>
<sequence>MRLFYADIFDVLIYESTLLLGDGWERATKHARLPTARRRDEFRLGTTTAAFFLAPSTPKSAHRSRKGETWRYLRHFWPMKDVEELVVAGAESRNILPLNAHAHVMWERFRVALRPIQHPIAPPERGMYVQLVWLNQKDGNDGTNSCFVADDWNYAKYGGISDYRRDQYPPIRHGDDYELVSATQTTQTKQDKAALAHKEPSKQKALAHVAGIAPLVEEAVERDSSRSKTVRLRRLRAKVLRTRISILALFGTVDN</sequence>
<accession>A0A0F2M943</accession>
<evidence type="ECO:0000313" key="1">
    <source>
        <dbReference type="EMBL" id="KJR86223.1"/>
    </source>
</evidence>